<comment type="caution">
    <text evidence="2">The sequence shown here is derived from an EMBL/GenBank/DDBJ whole genome shotgun (WGS) entry which is preliminary data.</text>
</comment>
<dbReference type="Gene3D" id="3.40.91.80">
    <property type="match status" value="1"/>
</dbReference>
<keyword evidence="2" id="KW-0378">Hydrolase</keyword>
<dbReference type="EMBL" id="FCOE02000031">
    <property type="protein sequence ID" value="SAK89838.1"/>
    <property type="molecule type" value="Genomic_DNA"/>
</dbReference>
<dbReference type="OrthoDB" id="9797574at2"/>
<evidence type="ECO:0000259" key="1">
    <source>
        <dbReference type="Pfam" id="PF09019"/>
    </source>
</evidence>
<accession>A0A158D5H3</accession>
<dbReference type="Pfam" id="PF09019">
    <property type="entry name" value="EcoRII-C"/>
    <property type="match status" value="1"/>
</dbReference>
<proteinExistence type="predicted"/>
<dbReference type="AlphaFoldDB" id="A0A158D5H3"/>
<organism evidence="2 3">
    <name type="scientific">Caballeronia pedi</name>
    <dbReference type="NCBI Taxonomy" id="1777141"/>
    <lineage>
        <taxon>Bacteria</taxon>
        <taxon>Pseudomonadati</taxon>
        <taxon>Pseudomonadota</taxon>
        <taxon>Betaproteobacteria</taxon>
        <taxon>Burkholderiales</taxon>
        <taxon>Burkholderiaceae</taxon>
        <taxon>Caballeronia</taxon>
    </lineage>
</organism>
<evidence type="ECO:0000313" key="3">
    <source>
        <dbReference type="Proteomes" id="UP000054911"/>
    </source>
</evidence>
<reference evidence="2" key="1">
    <citation type="submission" date="2016-01" db="EMBL/GenBank/DDBJ databases">
        <authorList>
            <person name="Peeters C."/>
        </authorList>
    </citation>
    <scope>NUCLEOTIDE SEQUENCE [LARGE SCALE GENOMIC DNA]</scope>
    <source>
        <strain evidence="2">LMG 29323</strain>
    </source>
</reference>
<dbReference type="InterPro" id="IPR011335">
    <property type="entry name" value="Restrct_endonuc-II-like"/>
</dbReference>
<gene>
    <name evidence="2" type="primary">ecoRIIR</name>
    <name evidence="2" type="ORF">AWB80_06346</name>
</gene>
<dbReference type="InterPro" id="IPR015109">
    <property type="entry name" value="Restrct_endonuc_II_EcoRII_C"/>
</dbReference>
<dbReference type="EC" id="3.1.21.4" evidence="2"/>
<dbReference type="GO" id="GO:0003677">
    <property type="term" value="F:DNA binding"/>
    <property type="evidence" value="ECO:0007669"/>
    <property type="project" value="InterPro"/>
</dbReference>
<feature type="domain" description="Restriction endonuclease type II EcoRII C-terminal" evidence="1">
    <location>
        <begin position="236"/>
        <end position="406"/>
    </location>
</feature>
<dbReference type="RefSeq" id="WP_061178659.1">
    <property type="nucleotide sequence ID" value="NZ_FCOE02000031.1"/>
</dbReference>
<protein>
    <submittedName>
        <fullName evidence="2">Type-2 restriction enzyme EcoRII</fullName>
        <ecNumber evidence="2">3.1.21.4</ecNumber>
    </submittedName>
</protein>
<evidence type="ECO:0000313" key="2">
    <source>
        <dbReference type="EMBL" id="SAK89838.1"/>
    </source>
</evidence>
<dbReference type="InterPro" id="IPR038365">
    <property type="entry name" value="EcoRII_C_sf"/>
</dbReference>
<name>A0A158D5H3_9BURK</name>
<sequence>MKRGYLSEYFEGVAVKRLSCVEADVLHSNQHEFNGVEGLRTILGEPDGKVRYDARLLYLTDQDADPIMEDAVFTWYDARQRARIERNVQRWEYRLYFPTTNVSLNAAVGDLLVIAKRQDGGLLVIIAENGSSIARQIEWLFGLNDLTHPGFSIKAELETEQDRIGFASRFVLESIGIAVEASEETFLEEMLHKFDGKFPTTRSFSEYARSTLPEIRPRDNPDAALMAWMEREEILFRTMERYLIADRLSAGFNVQGQRKVDVDGFLTFSLSVQNRRKSRVGLALENHLEVLLMANGVRYSRTAATENKSKPDFLFPGVIEYHDRAFLAAHLTMLGVKSTCKDRWRQVLSEADRISEKHLLTLETAISQRQTDEMRSKGLQLVLPQKLHGSYTASQQTWLLDITQFLSVVLGKQDAK</sequence>
<dbReference type="GO" id="GO:0009036">
    <property type="term" value="F:type II site-specific deoxyribonuclease activity"/>
    <property type="evidence" value="ECO:0007669"/>
    <property type="project" value="UniProtKB-EC"/>
</dbReference>
<keyword evidence="3" id="KW-1185">Reference proteome</keyword>
<dbReference type="Proteomes" id="UP000054911">
    <property type="component" value="Unassembled WGS sequence"/>
</dbReference>
<dbReference type="SUPFAM" id="SSF52980">
    <property type="entry name" value="Restriction endonuclease-like"/>
    <property type="match status" value="1"/>
</dbReference>
<dbReference type="GO" id="GO:0009307">
    <property type="term" value="P:DNA restriction-modification system"/>
    <property type="evidence" value="ECO:0007669"/>
    <property type="project" value="InterPro"/>
</dbReference>
<dbReference type="STRING" id="1777141.AWB80_06346"/>